<evidence type="ECO:0000256" key="1">
    <source>
        <dbReference type="ARBA" id="ARBA00004141"/>
    </source>
</evidence>
<feature type="transmembrane region" description="Helical" evidence="6">
    <location>
        <begin position="215"/>
        <end position="238"/>
    </location>
</feature>
<gene>
    <name evidence="7" type="ORF">GCM10011387_07300</name>
</gene>
<dbReference type="RefSeq" id="WP_188625481.1">
    <property type="nucleotide sequence ID" value="NZ_BMIL01000002.1"/>
</dbReference>
<name>A0A916U101_9SPHI</name>
<feature type="transmembrane region" description="Helical" evidence="6">
    <location>
        <begin position="189"/>
        <end position="209"/>
    </location>
</feature>
<feature type="transmembrane region" description="Helical" evidence="6">
    <location>
        <begin position="80"/>
        <end position="102"/>
    </location>
</feature>
<evidence type="ECO:0000313" key="7">
    <source>
        <dbReference type="EMBL" id="GGC56287.1"/>
    </source>
</evidence>
<feature type="transmembrane region" description="Helical" evidence="6">
    <location>
        <begin position="136"/>
        <end position="154"/>
    </location>
</feature>
<keyword evidence="3 6" id="KW-0812">Transmembrane</keyword>
<dbReference type="PANTHER" id="PTHR42723:SF1">
    <property type="entry name" value="CHLOROPHYLL SYNTHASE, CHLOROPLASTIC"/>
    <property type="match status" value="1"/>
</dbReference>
<evidence type="ECO:0000256" key="3">
    <source>
        <dbReference type="ARBA" id="ARBA00022692"/>
    </source>
</evidence>
<reference evidence="7" key="1">
    <citation type="journal article" date="2014" name="Int. J. Syst. Evol. Microbiol.">
        <title>Complete genome sequence of Corynebacterium casei LMG S-19264T (=DSM 44701T), isolated from a smear-ripened cheese.</title>
        <authorList>
            <consortium name="US DOE Joint Genome Institute (JGI-PGF)"/>
            <person name="Walter F."/>
            <person name="Albersmeier A."/>
            <person name="Kalinowski J."/>
            <person name="Ruckert C."/>
        </authorList>
    </citation>
    <scope>NUCLEOTIDE SEQUENCE</scope>
    <source>
        <strain evidence="7">CGMCC 1.15343</strain>
    </source>
</reference>
<reference evidence="7" key="2">
    <citation type="submission" date="2020-09" db="EMBL/GenBank/DDBJ databases">
        <authorList>
            <person name="Sun Q."/>
            <person name="Zhou Y."/>
        </authorList>
    </citation>
    <scope>NUCLEOTIDE SEQUENCE</scope>
    <source>
        <strain evidence="7">CGMCC 1.15343</strain>
    </source>
</reference>
<sequence length="292" mass="31399">MSTVLGFLRLMRLANVVTAVADVLAGIAISGYFSDAGSYYPVLLLCISTIGLYAGGIIFNDVFDAGLDAIERPERPIPSGLISVGAATAFGVMFFSIGVGAAASFQPLSFQIAVLIVLACLTYNRWAKHYTIWGPLNMGLCRGLNLLLGLSIVTPALTHWWYLAFIPLIYIASITIISRGEVHGGDKKMLRIAAVLYATVVASVLWVSIHMQNVWLTLLFIIPFVLMIFGPLLTAFRIPSANNIGKAVKAGVIALILLNASWAGAFGIWQVAIVIVLLLPLSLWLSKTFAVT</sequence>
<proteinExistence type="predicted"/>
<keyword evidence="4 6" id="KW-1133">Transmembrane helix</keyword>
<dbReference type="AlphaFoldDB" id="A0A916U101"/>
<dbReference type="EMBL" id="BMIL01000002">
    <property type="protein sequence ID" value="GGC56287.1"/>
    <property type="molecule type" value="Genomic_DNA"/>
</dbReference>
<keyword evidence="5 6" id="KW-0472">Membrane</keyword>
<dbReference type="PANTHER" id="PTHR42723">
    <property type="entry name" value="CHLOROPHYLL SYNTHASE"/>
    <property type="match status" value="1"/>
</dbReference>
<accession>A0A916U101</accession>
<keyword evidence="2" id="KW-1003">Cell membrane</keyword>
<feature type="transmembrane region" description="Helical" evidence="6">
    <location>
        <begin position="12"/>
        <end position="33"/>
    </location>
</feature>
<dbReference type="NCBIfam" id="NF035940">
    <property type="entry name" value="prenyl_rel_EboC"/>
    <property type="match status" value="1"/>
</dbReference>
<dbReference type="Gene3D" id="1.10.357.140">
    <property type="entry name" value="UbiA prenyltransferase"/>
    <property type="match status" value="1"/>
</dbReference>
<evidence type="ECO:0000256" key="4">
    <source>
        <dbReference type="ARBA" id="ARBA00022989"/>
    </source>
</evidence>
<dbReference type="Proteomes" id="UP000651668">
    <property type="component" value="Unassembled WGS sequence"/>
</dbReference>
<dbReference type="InterPro" id="IPR044878">
    <property type="entry name" value="UbiA_sf"/>
</dbReference>
<feature type="transmembrane region" description="Helical" evidence="6">
    <location>
        <begin position="108"/>
        <end position="124"/>
    </location>
</feature>
<evidence type="ECO:0000256" key="6">
    <source>
        <dbReference type="SAM" id="Phobius"/>
    </source>
</evidence>
<comment type="subcellular location">
    <subcellularLocation>
        <location evidence="1">Membrane</location>
        <topology evidence="1">Multi-pass membrane protein</topology>
    </subcellularLocation>
</comment>
<comment type="caution">
    <text evidence="7">The sequence shown here is derived from an EMBL/GenBank/DDBJ whole genome shotgun (WGS) entry which is preliminary data.</text>
</comment>
<dbReference type="CDD" id="cd13964">
    <property type="entry name" value="PT_UbiA_1"/>
    <property type="match status" value="1"/>
</dbReference>
<dbReference type="InterPro" id="IPR000537">
    <property type="entry name" value="UbiA_prenyltransferase"/>
</dbReference>
<organism evidence="7 8">
    <name type="scientific">Pedobacter quisquiliarum</name>
    <dbReference type="NCBI Taxonomy" id="1834438"/>
    <lineage>
        <taxon>Bacteria</taxon>
        <taxon>Pseudomonadati</taxon>
        <taxon>Bacteroidota</taxon>
        <taxon>Sphingobacteriia</taxon>
        <taxon>Sphingobacteriales</taxon>
        <taxon>Sphingobacteriaceae</taxon>
        <taxon>Pedobacter</taxon>
    </lineage>
</organism>
<evidence type="ECO:0000256" key="5">
    <source>
        <dbReference type="ARBA" id="ARBA00023136"/>
    </source>
</evidence>
<feature type="transmembrane region" description="Helical" evidence="6">
    <location>
        <begin position="250"/>
        <end position="279"/>
    </location>
</feature>
<dbReference type="InterPro" id="IPR050475">
    <property type="entry name" value="Prenyltransferase_related"/>
</dbReference>
<evidence type="ECO:0000313" key="8">
    <source>
        <dbReference type="Proteomes" id="UP000651668"/>
    </source>
</evidence>
<dbReference type="Pfam" id="PF01040">
    <property type="entry name" value="UbiA"/>
    <property type="match status" value="1"/>
</dbReference>
<feature type="transmembrane region" description="Helical" evidence="6">
    <location>
        <begin position="160"/>
        <end position="177"/>
    </location>
</feature>
<protein>
    <submittedName>
        <fullName evidence="7">MFS transporter</fullName>
    </submittedName>
</protein>
<dbReference type="GO" id="GO:0016020">
    <property type="term" value="C:membrane"/>
    <property type="evidence" value="ECO:0007669"/>
    <property type="project" value="UniProtKB-SubCell"/>
</dbReference>
<keyword evidence="8" id="KW-1185">Reference proteome</keyword>
<evidence type="ECO:0000256" key="2">
    <source>
        <dbReference type="ARBA" id="ARBA00022475"/>
    </source>
</evidence>
<feature type="transmembrane region" description="Helical" evidence="6">
    <location>
        <begin position="39"/>
        <end position="59"/>
    </location>
</feature>
<dbReference type="GO" id="GO:0016765">
    <property type="term" value="F:transferase activity, transferring alkyl or aryl (other than methyl) groups"/>
    <property type="evidence" value="ECO:0007669"/>
    <property type="project" value="InterPro"/>
</dbReference>